<dbReference type="InterPro" id="IPR025069">
    <property type="entry name" value="Cpsf2_C"/>
</dbReference>
<feature type="compositionally biased region" description="Acidic residues" evidence="7">
    <location>
        <begin position="421"/>
        <end position="433"/>
    </location>
</feature>
<dbReference type="SMART" id="SM01027">
    <property type="entry name" value="Beta-Casp"/>
    <property type="match status" value="1"/>
</dbReference>
<dbReference type="EMBL" id="CAJNOC010005453">
    <property type="protein sequence ID" value="CAF1052808.1"/>
    <property type="molecule type" value="Genomic_DNA"/>
</dbReference>
<proteinExistence type="inferred from homology"/>
<dbReference type="Pfam" id="PF16661">
    <property type="entry name" value="Lactamase_B_6"/>
    <property type="match status" value="1"/>
</dbReference>
<dbReference type="FunFam" id="3.60.15.10:FF:000008">
    <property type="entry name" value="Cleavage and polyadenylation specificity factor subunit 2"/>
    <property type="match status" value="1"/>
</dbReference>
<evidence type="ECO:0000256" key="3">
    <source>
        <dbReference type="ARBA" id="ARBA00022664"/>
    </source>
</evidence>
<evidence type="ECO:0000256" key="6">
    <source>
        <dbReference type="RuleBase" id="RU365006"/>
    </source>
</evidence>
<accession>A0A814KLC0</accession>
<keyword evidence="4 6" id="KW-0694">RNA-binding</keyword>
<dbReference type="InterPro" id="IPR027075">
    <property type="entry name" value="CPSF2"/>
</dbReference>
<evidence type="ECO:0000256" key="4">
    <source>
        <dbReference type="ARBA" id="ARBA00022884"/>
    </source>
</evidence>
<organism evidence="9 10">
    <name type="scientific">Brachionus calyciflorus</name>
    <dbReference type="NCBI Taxonomy" id="104777"/>
    <lineage>
        <taxon>Eukaryota</taxon>
        <taxon>Metazoa</taxon>
        <taxon>Spiralia</taxon>
        <taxon>Gnathifera</taxon>
        <taxon>Rotifera</taxon>
        <taxon>Eurotatoria</taxon>
        <taxon>Monogononta</taxon>
        <taxon>Pseudotrocha</taxon>
        <taxon>Ploima</taxon>
        <taxon>Brachionidae</taxon>
        <taxon>Brachionus</taxon>
    </lineage>
</organism>
<keyword evidence="10" id="KW-1185">Reference proteome</keyword>
<dbReference type="GO" id="GO:0003723">
    <property type="term" value="F:RNA binding"/>
    <property type="evidence" value="ECO:0007669"/>
    <property type="project" value="UniProtKB-KW"/>
</dbReference>
<dbReference type="GO" id="GO:0005847">
    <property type="term" value="C:mRNA cleavage and polyadenylation specificity factor complex"/>
    <property type="evidence" value="ECO:0007669"/>
    <property type="project" value="InterPro"/>
</dbReference>
<evidence type="ECO:0000256" key="1">
    <source>
        <dbReference type="ARBA" id="ARBA00004123"/>
    </source>
</evidence>
<dbReference type="Pfam" id="PF07521">
    <property type="entry name" value="RMMBL"/>
    <property type="match status" value="1"/>
</dbReference>
<comment type="caution">
    <text evidence="9">The sequence shown here is derived from an EMBL/GenBank/DDBJ whole genome shotgun (WGS) entry which is preliminary data.</text>
</comment>
<dbReference type="CDD" id="cd16293">
    <property type="entry name" value="CPSF2-like_MBL-fold"/>
    <property type="match status" value="1"/>
</dbReference>
<feature type="compositionally biased region" description="Basic and acidic residues" evidence="7">
    <location>
        <begin position="398"/>
        <end position="420"/>
    </location>
</feature>
<evidence type="ECO:0000256" key="7">
    <source>
        <dbReference type="SAM" id="MobiDB-lite"/>
    </source>
</evidence>
<keyword evidence="3 6" id="KW-0507">mRNA processing</keyword>
<evidence type="ECO:0000313" key="10">
    <source>
        <dbReference type="Proteomes" id="UP000663879"/>
    </source>
</evidence>
<gene>
    <name evidence="9" type="ORF">OXX778_LOCUS18910</name>
</gene>
<dbReference type="PANTHER" id="PTHR45922:SF1">
    <property type="entry name" value="CLEAVAGE AND POLYADENYLATION SPECIFICITY FACTOR SUBUNIT 2"/>
    <property type="match status" value="1"/>
</dbReference>
<dbReference type="InterPro" id="IPR035639">
    <property type="entry name" value="CPSF2_MBL"/>
</dbReference>
<evidence type="ECO:0000259" key="8">
    <source>
        <dbReference type="SMART" id="SM01027"/>
    </source>
</evidence>
<dbReference type="InterPro" id="IPR022712">
    <property type="entry name" value="Beta_Casp"/>
</dbReference>
<keyword evidence="5 6" id="KW-0539">Nucleus</keyword>
<dbReference type="OrthoDB" id="64353at2759"/>
<evidence type="ECO:0000313" key="9">
    <source>
        <dbReference type="EMBL" id="CAF1052808.1"/>
    </source>
</evidence>
<dbReference type="GO" id="GO:0006398">
    <property type="term" value="P:mRNA 3'-end processing by stem-loop binding and cleavage"/>
    <property type="evidence" value="ECO:0007669"/>
    <property type="project" value="InterPro"/>
</dbReference>
<feature type="domain" description="Beta-Casp" evidence="8">
    <location>
        <begin position="243"/>
        <end position="371"/>
    </location>
</feature>
<evidence type="ECO:0000256" key="2">
    <source>
        <dbReference type="ARBA" id="ARBA00010624"/>
    </source>
</evidence>
<dbReference type="SUPFAM" id="SSF56281">
    <property type="entry name" value="Metallo-hydrolase/oxidoreductase"/>
    <property type="match status" value="1"/>
</dbReference>
<protein>
    <recommendedName>
        <fullName evidence="6">Cleavage and polyadenylation specificity factor subunit 2</fullName>
    </recommendedName>
    <alternativeName>
        <fullName evidence="6">Cleavage and polyadenylation specificity factor 100 kDa subunit</fullName>
    </alternativeName>
</protein>
<dbReference type="Gene3D" id="3.60.15.10">
    <property type="entry name" value="Ribonuclease Z/Hydroxyacylglutathione hydrolase-like"/>
    <property type="match status" value="2"/>
</dbReference>
<name>A0A814KLC0_9BILA</name>
<dbReference type="InterPro" id="IPR036866">
    <property type="entry name" value="RibonucZ/Hydroxyglut_hydro"/>
</dbReference>
<dbReference type="PANTHER" id="PTHR45922">
    <property type="entry name" value="CLEAVAGE AND POLYADENYLATION SPECIFICITY FACTOR SUBUNIT 2"/>
    <property type="match status" value="1"/>
</dbReference>
<dbReference type="Pfam" id="PF10996">
    <property type="entry name" value="Beta-Casp"/>
    <property type="match status" value="1"/>
</dbReference>
<dbReference type="Pfam" id="PF13299">
    <property type="entry name" value="CPSF100_C"/>
    <property type="match status" value="2"/>
</dbReference>
<comment type="similarity">
    <text evidence="2 6">Belongs to the metallo-beta-lactamase superfamily. RNA-metabolizing metallo-beta-lactamase-like family. CPSF2/YSH1 subfamily.</text>
</comment>
<sequence length="748" mass="86538">MSSIIKFKALSGAYEDGPLCYMLQIDEYKFLLDCGWNEKCSVEILEKYKQNIKSVDAILLSYPDLNHLGALPYLISKMNLKCQIYCTVPVFKMGQMFLYDFILSKTQNENFDTYNLDDIDNTFDKIQQIKYSQTINLKGKGQGLQITALPGGHMIGGTIWKILKDGEEEIIYAVDYNHHKERHLNGCVLDAISKPTLLITDAYNFLYNQEKRKTRDEKLLEKILNTLRNDGNIMICTDTGGRVLELAYFLDQLWKNENSGLFSYSIVLLSNVSVSVIEFAKSQVEWMNDKIVQSFEVGRYNPFDFKYIKLCTSLNELNYLNGPSRNKLVLVSLSDLECGHAKNLFVDWCSDPKNTILFTNRAAANTLAAKLMEEPKLRKVTIDYNRRVNLDGEELEEYYREQEEREREEKERLKKSKELESIDESSSSEDEESGLNIVSSIPAGNHDLMKLQENKNQFFKHKTKRFPMFPYKEELIKWDDYGEEIRKDEFAYLIEINPYEQRIIETNDIEMPEDDAIEQEEIPTKCIKETLTLDIRCKIVYIDYEGRSDGESIKKILSNVKPKNLVLIHGSEKSTKEMRDFCQKQQIVQEGRIFTPKIGEIVNATFETQIYNVKLKDELVSSLKFQKIKDYELAWVDAVIKSGNLQETEFETGQKPEGSVEYGFSLHPLPKNSEEKHKTVFVNEPKLSDLKQIFSQNSIQAEFHGGVLVCNGIVALKKNQSGRIILEGVVSEDYYKVRKILYEQYAML</sequence>
<feature type="region of interest" description="Disordered" evidence="7">
    <location>
        <begin position="398"/>
        <end position="439"/>
    </location>
</feature>
<dbReference type="InterPro" id="IPR011108">
    <property type="entry name" value="RMMBL"/>
</dbReference>
<comment type="subcellular location">
    <subcellularLocation>
        <location evidence="1 6">Nucleus</location>
    </subcellularLocation>
</comment>
<dbReference type="Proteomes" id="UP000663879">
    <property type="component" value="Unassembled WGS sequence"/>
</dbReference>
<dbReference type="InterPro" id="IPR001279">
    <property type="entry name" value="Metallo-B-lactamas"/>
</dbReference>
<evidence type="ECO:0000256" key="5">
    <source>
        <dbReference type="ARBA" id="ARBA00023242"/>
    </source>
</evidence>
<reference evidence="9" key="1">
    <citation type="submission" date="2021-02" db="EMBL/GenBank/DDBJ databases">
        <authorList>
            <person name="Nowell W R."/>
        </authorList>
    </citation>
    <scope>NUCLEOTIDE SEQUENCE</scope>
    <source>
        <strain evidence="9">Ploen Becks lab</strain>
    </source>
</reference>
<dbReference type="AlphaFoldDB" id="A0A814KLC0"/>